<dbReference type="Pfam" id="PF00149">
    <property type="entry name" value="Metallophos"/>
    <property type="match status" value="1"/>
</dbReference>
<feature type="region of interest" description="Disordered" evidence="1">
    <location>
        <begin position="656"/>
        <end position="688"/>
    </location>
</feature>
<dbReference type="GO" id="GO:0005737">
    <property type="term" value="C:cytoplasm"/>
    <property type="evidence" value="ECO:0000318"/>
    <property type="project" value="GO_Central"/>
</dbReference>
<dbReference type="InterPro" id="IPR029052">
    <property type="entry name" value="Metallo-depent_PP-like"/>
</dbReference>
<dbReference type="AlphaFoldDB" id="A0A2A6CA36"/>
<feature type="transmembrane region" description="Helical" evidence="2">
    <location>
        <begin position="617"/>
        <end position="647"/>
    </location>
</feature>
<dbReference type="InterPro" id="IPR004843">
    <property type="entry name" value="Calcineurin-like_PHP"/>
</dbReference>
<protein>
    <submittedName>
        <fullName evidence="3">SER_THR_PHOSPHATASE domain-containing protein</fullName>
    </submittedName>
</protein>
<dbReference type="SUPFAM" id="SSF56300">
    <property type="entry name" value="Metallo-dependent phosphatases"/>
    <property type="match status" value="1"/>
</dbReference>
<dbReference type="GO" id="GO:0005634">
    <property type="term" value="C:nucleus"/>
    <property type="evidence" value="ECO:0000318"/>
    <property type="project" value="GO_Central"/>
</dbReference>
<organism evidence="3 4">
    <name type="scientific">Pristionchus pacificus</name>
    <name type="common">Parasitic nematode worm</name>
    <dbReference type="NCBI Taxonomy" id="54126"/>
    <lineage>
        <taxon>Eukaryota</taxon>
        <taxon>Metazoa</taxon>
        <taxon>Ecdysozoa</taxon>
        <taxon>Nematoda</taxon>
        <taxon>Chromadorea</taxon>
        <taxon>Rhabditida</taxon>
        <taxon>Rhabditina</taxon>
        <taxon>Diplogasteromorpha</taxon>
        <taxon>Diplogasteroidea</taxon>
        <taxon>Neodiplogasteridae</taxon>
        <taxon>Pristionchus</taxon>
    </lineage>
</organism>
<dbReference type="Gene3D" id="3.60.21.10">
    <property type="match status" value="1"/>
</dbReference>
<keyword evidence="2" id="KW-0472">Membrane</keyword>
<keyword evidence="2" id="KW-1133">Transmembrane helix</keyword>
<dbReference type="SMART" id="SM00156">
    <property type="entry name" value="PP2Ac"/>
    <property type="match status" value="1"/>
</dbReference>
<dbReference type="GO" id="GO:0004722">
    <property type="term" value="F:protein serine/threonine phosphatase activity"/>
    <property type="evidence" value="ECO:0000318"/>
    <property type="project" value="GO_Central"/>
</dbReference>
<proteinExistence type="predicted"/>
<sequence length="688" mass="78612">MTPPASTVIEYHEEIKAGKKWDWRPTSSALEPHKNRKVPKGHPLSEEVHQQLWAYYTYLLDRYRERKENRWFLYPGWVIYVLEAAKKVIIRDSSLVEMEPEKEPIMFFGNIYASFPDLVARQVTFSGSGKTLKMVHWPEEGRTIYLGNIVNRGFQNVETLCFVLLQKCLWPDKVTILRGQEETRTFNRNGEFMDELIERWRPDNRNQARNVQDLEIKKHVAKYTGNFPNPCIAIYSLSNDVFDLLPLACLYGTKTTDRLRVLCVSSGISERLQSLDDIRNIKRPIVKPFEDRLVFDLLTAQPIHGRKGFAFNRNDGFGWDFGADVLEVCMKKLNVTSILRTNQTFSIGLLPFPSIDDPKLITINSCHQIYRRTEVDPGNPNLSVIILGDFAMDMQTGNKIFEYRRLIYGEMPTDVNEKRYNEVKFGSPEVVMERKRGPEEQVPQICERETAFFTSLSPYSEEKTSEMTASNYWLIGALLTLSTFQVLYETITIKYEYMNQSVNPTRNEADLQKCALDTNKNNDQLAGTFTCKEVSYTLTATAPCNGRESENDPGKPKAQQCSSSSPQQCYQPASGSFVNAFARWNNLKPYDISWKCTGQNEFCCGFECCKKRSTKHIWIIVLVVLAVLIGIPCLVLGICCCFCGLFAKCMSATGKGGSGQSTTPVQEYKSEPHSPPQSTYNAPPRPYY</sequence>
<evidence type="ECO:0000256" key="1">
    <source>
        <dbReference type="SAM" id="MobiDB-lite"/>
    </source>
</evidence>
<reference evidence="3" key="2">
    <citation type="submission" date="2022-06" db="UniProtKB">
        <authorList>
            <consortium name="EnsemblMetazoa"/>
        </authorList>
    </citation>
    <scope>IDENTIFICATION</scope>
    <source>
        <strain evidence="3">PS312</strain>
    </source>
</reference>
<dbReference type="CDD" id="cd00144">
    <property type="entry name" value="MPP_PPP_family"/>
    <property type="match status" value="1"/>
</dbReference>
<keyword evidence="4" id="KW-1185">Reference proteome</keyword>
<dbReference type="InterPro" id="IPR050341">
    <property type="entry name" value="PP1_catalytic_subunit"/>
</dbReference>
<dbReference type="Proteomes" id="UP000005239">
    <property type="component" value="Unassembled WGS sequence"/>
</dbReference>
<feature type="region of interest" description="Disordered" evidence="1">
    <location>
        <begin position="545"/>
        <end position="566"/>
    </location>
</feature>
<dbReference type="InterPro" id="IPR006186">
    <property type="entry name" value="Ser/Thr-sp_prot-phosphatase"/>
</dbReference>
<dbReference type="PRINTS" id="PR00114">
    <property type="entry name" value="STPHPHTASE"/>
</dbReference>
<dbReference type="EnsemblMetazoa" id="PPA28972.1">
    <property type="protein sequence ID" value="PPA28972.1"/>
    <property type="gene ID" value="WBGene00118526"/>
</dbReference>
<name>A0A2A6CA36_PRIPA</name>
<accession>A0A8R1UH96</accession>
<dbReference type="PANTHER" id="PTHR11668">
    <property type="entry name" value="SERINE/THREONINE PROTEIN PHOSPHATASE"/>
    <property type="match status" value="1"/>
</dbReference>
<evidence type="ECO:0000256" key="2">
    <source>
        <dbReference type="SAM" id="Phobius"/>
    </source>
</evidence>
<evidence type="ECO:0000313" key="3">
    <source>
        <dbReference type="EnsemblMetazoa" id="PPA28972.1"/>
    </source>
</evidence>
<gene>
    <name evidence="3" type="primary">WBGene00118526</name>
</gene>
<evidence type="ECO:0000313" key="4">
    <source>
        <dbReference type="Proteomes" id="UP000005239"/>
    </source>
</evidence>
<dbReference type="PANTHER" id="PTHR11668:SF491">
    <property type="entry name" value="SERINE_THREONINE-PROTEIN PHOSPHATASE"/>
    <property type="match status" value="1"/>
</dbReference>
<reference evidence="4" key="1">
    <citation type="journal article" date="2008" name="Nat. Genet.">
        <title>The Pristionchus pacificus genome provides a unique perspective on nematode lifestyle and parasitism.</title>
        <authorList>
            <person name="Dieterich C."/>
            <person name="Clifton S.W."/>
            <person name="Schuster L.N."/>
            <person name="Chinwalla A."/>
            <person name="Delehaunty K."/>
            <person name="Dinkelacker I."/>
            <person name="Fulton L."/>
            <person name="Fulton R."/>
            <person name="Godfrey J."/>
            <person name="Minx P."/>
            <person name="Mitreva M."/>
            <person name="Roeseler W."/>
            <person name="Tian H."/>
            <person name="Witte H."/>
            <person name="Yang S.P."/>
            <person name="Wilson R.K."/>
            <person name="Sommer R.J."/>
        </authorList>
    </citation>
    <scope>NUCLEOTIDE SEQUENCE [LARGE SCALE GENOMIC DNA]</scope>
    <source>
        <strain evidence="4">PS312</strain>
    </source>
</reference>
<keyword evidence="2" id="KW-0812">Transmembrane</keyword>
<accession>A0A2A6CA36</accession>